<sequence>MSAPGSLFSCLSQWSCFLCSDIAPLGHPDISLLSIRPVFAGQELLSRRLLPGLGADIVEPLVGGGALVATGPVWISPRLAPQVAVAKTGLFAGREAAYDSEAPRNLSALLVC</sequence>
<evidence type="ECO:0000313" key="2">
    <source>
        <dbReference type="Proteomes" id="UP001152803"/>
    </source>
</evidence>
<reference evidence="1" key="1">
    <citation type="journal article" date="2023" name="Science">
        <title>Genome structures resolve the early diversification of teleost fishes.</title>
        <authorList>
            <person name="Parey E."/>
            <person name="Louis A."/>
            <person name="Montfort J."/>
            <person name="Bouchez O."/>
            <person name="Roques C."/>
            <person name="Iampietro C."/>
            <person name="Lluch J."/>
            <person name="Castinel A."/>
            <person name="Donnadieu C."/>
            <person name="Desvignes T."/>
            <person name="Floi Bucao C."/>
            <person name="Jouanno E."/>
            <person name="Wen M."/>
            <person name="Mejri S."/>
            <person name="Dirks R."/>
            <person name="Jansen H."/>
            <person name="Henkel C."/>
            <person name="Chen W.J."/>
            <person name="Zahm M."/>
            <person name="Cabau C."/>
            <person name="Klopp C."/>
            <person name="Thompson A.W."/>
            <person name="Robinson-Rechavi M."/>
            <person name="Braasch I."/>
            <person name="Lecointre G."/>
            <person name="Bobe J."/>
            <person name="Postlethwait J.H."/>
            <person name="Berthelot C."/>
            <person name="Roest Crollius H."/>
            <person name="Guiguen Y."/>
        </authorList>
    </citation>
    <scope>NUCLEOTIDE SEQUENCE</scope>
    <source>
        <strain evidence="1">Concon-B</strain>
    </source>
</reference>
<keyword evidence="2" id="KW-1185">Reference proteome</keyword>
<name>A0A9Q1DKU2_CONCO</name>
<evidence type="ECO:0000313" key="1">
    <source>
        <dbReference type="EMBL" id="KAJ8274412.1"/>
    </source>
</evidence>
<comment type="caution">
    <text evidence="1">The sequence shown here is derived from an EMBL/GenBank/DDBJ whole genome shotgun (WGS) entry which is preliminary data.</text>
</comment>
<gene>
    <name evidence="1" type="ORF">COCON_G00090370</name>
</gene>
<protein>
    <submittedName>
        <fullName evidence="1">Uncharacterized protein</fullName>
    </submittedName>
</protein>
<proteinExistence type="predicted"/>
<dbReference type="Proteomes" id="UP001152803">
    <property type="component" value="Unassembled WGS sequence"/>
</dbReference>
<accession>A0A9Q1DKU2</accession>
<organism evidence="1 2">
    <name type="scientific">Conger conger</name>
    <name type="common">Conger eel</name>
    <name type="synonym">Muraena conger</name>
    <dbReference type="NCBI Taxonomy" id="82655"/>
    <lineage>
        <taxon>Eukaryota</taxon>
        <taxon>Metazoa</taxon>
        <taxon>Chordata</taxon>
        <taxon>Craniata</taxon>
        <taxon>Vertebrata</taxon>
        <taxon>Euteleostomi</taxon>
        <taxon>Actinopterygii</taxon>
        <taxon>Neopterygii</taxon>
        <taxon>Teleostei</taxon>
        <taxon>Anguilliformes</taxon>
        <taxon>Congridae</taxon>
        <taxon>Conger</taxon>
    </lineage>
</organism>
<dbReference type="AlphaFoldDB" id="A0A9Q1DKU2"/>
<dbReference type="EMBL" id="JAFJMO010000006">
    <property type="protein sequence ID" value="KAJ8274412.1"/>
    <property type="molecule type" value="Genomic_DNA"/>
</dbReference>